<evidence type="ECO:0000313" key="2">
    <source>
        <dbReference type="Proteomes" id="UP000005038"/>
    </source>
</evidence>
<dbReference type="Proteomes" id="UP000005038">
    <property type="component" value="Unassembled WGS sequence"/>
</dbReference>
<keyword evidence="2" id="KW-1185">Reference proteome</keyword>
<protein>
    <submittedName>
        <fullName evidence="1">Uncharacterized protein</fullName>
    </submittedName>
</protein>
<gene>
    <name evidence="1" type="ORF">GOOTI_001_00200</name>
</gene>
<reference evidence="1" key="1">
    <citation type="submission" date="2012-02" db="EMBL/GenBank/DDBJ databases">
        <title>Whole genome shotgun sequence of Gordonia otitidis NBRC 100426.</title>
        <authorList>
            <person name="Yoshida I."/>
            <person name="Hosoyama A."/>
            <person name="Tsuchikane K."/>
            <person name="Katsumata H."/>
            <person name="Yamazaki S."/>
            <person name="Fujita N."/>
        </authorList>
    </citation>
    <scope>NUCLEOTIDE SEQUENCE [LARGE SCALE GENOMIC DNA]</scope>
    <source>
        <strain evidence="1">NBRC 100426</strain>
    </source>
</reference>
<dbReference type="SUPFAM" id="SSF55961">
    <property type="entry name" value="Bet v1-like"/>
    <property type="match status" value="1"/>
</dbReference>
<accession>H5TFI0</accession>
<comment type="caution">
    <text evidence="1">The sequence shown here is derived from an EMBL/GenBank/DDBJ whole genome shotgun (WGS) entry which is preliminary data.</text>
</comment>
<dbReference type="AlphaFoldDB" id="H5TFI0"/>
<name>H5TFI0_GORO1</name>
<proteinExistence type="predicted"/>
<organism evidence="1 2">
    <name type="scientific">Gordonia otitidis (strain DSM 44809 / CCUG 52243 / JCM 12355 / NBRC 100426 / IFM 10032)</name>
    <dbReference type="NCBI Taxonomy" id="1108044"/>
    <lineage>
        <taxon>Bacteria</taxon>
        <taxon>Bacillati</taxon>
        <taxon>Actinomycetota</taxon>
        <taxon>Actinomycetes</taxon>
        <taxon>Mycobacteriales</taxon>
        <taxon>Gordoniaceae</taxon>
        <taxon>Gordonia</taxon>
    </lineage>
</organism>
<evidence type="ECO:0000313" key="1">
    <source>
        <dbReference type="EMBL" id="GAB32238.1"/>
    </source>
</evidence>
<dbReference type="EMBL" id="BAFB01000001">
    <property type="protein sequence ID" value="GAB32238.1"/>
    <property type="molecule type" value="Genomic_DNA"/>
</dbReference>
<sequence length="202" mass="22450">MAADDASSFAWQPASASTVAAAAKVVAVQRYRMMTPSSGLSDDQALMLGYSTRTPARLPPSTARMTRTRKTSSHVRAPAPYRFDMPVVGSRTRDLPAPPSVVFGDLVAPNRPPTRPWLLLLDDEVPPRVLRTDEFTYVSWSSLWIRRPDAVLEIELAERRGGTSLHWTLTTDDPVPDDSLTGHLRKRTNHVFFADLRFSYGA</sequence>